<evidence type="ECO:0000313" key="3">
    <source>
        <dbReference type="Proteomes" id="UP001607069"/>
    </source>
</evidence>
<feature type="region of interest" description="Disordered" evidence="1">
    <location>
        <begin position="28"/>
        <end position="81"/>
    </location>
</feature>
<sequence>GIEIRVPENVTLRGSGSGIMGGYDVEARESEDPDAPVVVVRGGLTPGAARGRSLRAQPVRAHHPPQRRQAEDGHQQHHTGA</sequence>
<reference evidence="2 3" key="1">
    <citation type="submission" date="2024-10" db="EMBL/GenBank/DDBJ databases">
        <authorList>
            <person name="Cho J.-C."/>
        </authorList>
    </citation>
    <scope>NUCLEOTIDE SEQUENCE [LARGE SCALE GENOMIC DNA]</scope>
    <source>
        <strain evidence="2 3">KCTC29696</strain>
    </source>
</reference>
<gene>
    <name evidence="2" type="ORF">ACG5V6_29275</name>
</gene>
<evidence type="ECO:0000256" key="1">
    <source>
        <dbReference type="SAM" id="MobiDB-lite"/>
    </source>
</evidence>
<feature type="non-terminal residue" evidence="2">
    <location>
        <position position="1"/>
    </location>
</feature>
<name>A0ABW7I2L8_9ACTN</name>
<accession>A0ABW7I2L8</accession>
<protein>
    <submittedName>
        <fullName evidence="2">Uncharacterized protein</fullName>
    </submittedName>
</protein>
<feature type="non-terminal residue" evidence="2">
    <location>
        <position position="81"/>
    </location>
</feature>
<proteinExistence type="predicted"/>
<dbReference type="EMBL" id="JBIHMK010000343">
    <property type="protein sequence ID" value="MFH0252258.1"/>
    <property type="molecule type" value="Genomic_DNA"/>
</dbReference>
<organism evidence="2 3">
    <name type="scientific">Streptomyces chitinivorans</name>
    <dbReference type="NCBI Taxonomy" id="1257027"/>
    <lineage>
        <taxon>Bacteria</taxon>
        <taxon>Bacillati</taxon>
        <taxon>Actinomycetota</taxon>
        <taxon>Actinomycetes</taxon>
        <taxon>Kitasatosporales</taxon>
        <taxon>Streptomycetaceae</taxon>
        <taxon>Streptomyces</taxon>
    </lineage>
</organism>
<comment type="caution">
    <text evidence="2">The sequence shown here is derived from an EMBL/GenBank/DDBJ whole genome shotgun (WGS) entry which is preliminary data.</text>
</comment>
<evidence type="ECO:0000313" key="2">
    <source>
        <dbReference type="EMBL" id="MFH0252258.1"/>
    </source>
</evidence>
<dbReference type="Proteomes" id="UP001607069">
    <property type="component" value="Unassembled WGS sequence"/>
</dbReference>
<keyword evidence="3" id="KW-1185">Reference proteome</keyword>